<dbReference type="EMBL" id="CM001368">
    <property type="protein sequence ID" value="EHJ48223.1"/>
    <property type="molecule type" value="Genomic_DNA"/>
</dbReference>
<name>G7QA72_9BACT</name>
<gene>
    <name evidence="4" type="ORF">DFW101_2218</name>
</gene>
<organism evidence="4 5">
    <name type="scientific">Solidesulfovibrio carbinoliphilus subsp. oakridgensis</name>
    <dbReference type="NCBI Taxonomy" id="694327"/>
    <lineage>
        <taxon>Bacteria</taxon>
        <taxon>Pseudomonadati</taxon>
        <taxon>Thermodesulfobacteriota</taxon>
        <taxon>Desulfovibrionia</taxon>
        <taxon>Desulfovibrionales</taxon>
        <taxon>Desulfovibrionaceae</taxon>
        <taxon>Solidesulfovibrio</taxon>
    </lineage>
</organism>
<dbReference type="SUPFAM" id="SSF53756">
    <property type="entry name" value="UDP-Glycosyltransferase/glycogen phosphorylase"/>
    <property type="match status" value="1"/>
</dbReference>
<dbReference type="CDD" id="cd03809">
    <property type="entry name" value="GT4_MtfB-like"/>
    <property type="match status" value="1"/>
</dbReference>
<dbReference type="InterPro" id="IPR028098">
    <property type="entry name" value="Glyco_trans_4-like_N"/>
</dbReference>
<keyword evidence="1 4" id="KW-0808">Transferase</keyword>
<accession>G7QA72</accession>
<protein>
    <submittedName>
        <fullName evidence="4">Glycosyl transferase group 1</fullName>
    </submittedName>
</protein>
<dbReference type="STRING" id="694327.DFW101_2218"/>
<evidence type="ECO:0000259" key="2">
    <source>
        <dbReference type="Pfam" id="PF00534"/>
    </source>
</evidence>
<dbReference type="InterPro" id="IPR001296">
    <property type="entry name" value="Glyco_trans_1"/>
</dbReference>
<dbReference type="RefSeq" id="WP_009181602.1">
    <property type="nucleotide sequence ID" value="NZ_CM001368.1"/>
</dbReference>
<evidence type="ECO:0000313" key="4">
    <source>
        <dbReference type="EMBL" id="EHJ48223.1"/>
    </source>
</evidence>
<proteinExistence type="predicted"/>
<dbReference type="Pfam" id="PF13439">
    <property type="entry name" value="Glyco_transf_4"/>
    <property type="match status" value="1"/>
</dbReference>
<feature type="domain" description="Glycosyl transferase family 1" evidence="2">
    <location>
        <begin position="203"/>
        <end position="343"/>
    </location>
</feature>
<sequence>MRKLRVIVNAVPLATVNTGIGRYLRCLYAALERGYGDRLEVGYFDGRRVLPTPPEPPADLAARSRWTDLLWRLPPLAALGVRLARHCQREAAFWRAARGYDVYHEAAFFPFAVPRGVRTVFTVHDLSLLTMPEHHPAERVRYFRMFFFRRLARVARFMAVSRFTKDEMVRVLGLDPDRIRVTWNAHEPDVFHPVDAPLPPAVPERFFLFVGTNDPRKNLHVIPRALAASGLDVPLVTAGWSGWSRERREGAPPIELGYTEDRTLAALYSKALALVYPSRYEGFGLPVLEAMACGCPVVTAKLSSLPEVAGEAGLYLDDPSDPVGMAGMLARLAGDGALRREMSRLGLARAGLFSWDETARRTFGEFERSLAGPAG</sequence>
<dbReference type="Gene3D" id="3.40.50.2000">
    <property type="entry name" value="Glycogen Phosphorylase B"/>
    <property type="match status" value="2"/>
</dbReference>
<evidence type="ECO:0000313" key="5">
    <source>
        <dbReference type="Proteomes" id="UP000004662"/>
    </source>
</evidence>
<evidence type="ECO:0000256" key="1">
    <source>
        <dbReference type="ARBA" id="ARBA00022679"/>
    </source>
</evidence>
<evidence type="ECO:0000259" key="3">
    <source>
        <dbReference type="Pfam" id="PF13439"/>
    </source>
</evidence>
<dbReference type="PANTHER" id="PTHR46401:SF2">
    <property type="entry name" value="GLYCOSYLTRANSFERASE WBBK-RELATED"/>
    <property type="match status" value="1"/>
</dbReference>
<keyword evidence="5" id="KW-1185">Reference proteome</keyword>
<dbReference type="HOGENOM" id="CLU_009583_27_6_7"/>
<dbReference type="Proteomes" id="UP000004662">
    <property type="component" value="Chromosome"/>
</dbReference>
<dbReference type="GO" id="GO:0016757">
    <property type="term" value="F:glycosyltransferase activity"/>
    <property type="evidence" value="ECO:0007669"/>
    <property type="project" value="InterPro"/>
</dbReference>
<dbReference type="OrthoDB" id="9767517at2"/>
<dbReference type="Pfam" id="PF00534">
    <property type="entry name" value="Glycos_transf_1"/>
    <property type="match status" value="1"/>
</dbReference>
<reference evidence="5" key="1">
    <citation type="journal article" date="2015" name="Genome Announc.">
        <title>High-Quality Draft Genome Sequence of Desulfovibrio carbinoliphilus FW-101-2B, an Organic Acid-Oxidizing Sulfate-Reducing Bacterium Isolated from Uranium(VI)-Contaminated Groundwater.</title>
        <authorList>
            <person name="Ramsay B.D."/>
            <person name="Hwang C."/>
            <person name="Woo H.L."/>
            <person name="Carroll S.L."/>
            <person name="Lucas S."/>
            <person name="Han J."/>
            <person name="Lapidus A.L."/>
            <person name="Cheng J.F."/>
            <person name="Goodwin L.A."/>
            <person name="Pitluck S."/>
            <person name="Peters L."/>
            <person name="Chertkov O."/>
            <person name="Held B."/>
            <person name="Detter J.C."/>
            <person name="Han C.S."/>
            <person name="Tapia R."/>
            <person name="Land M.L."/>
            <person name="Hauser L.J."/>
            <person name="Kyrpides N.C."/>
            <person name="Ivanova N.N."/>
            <person name="Mikhailova N."/>
            <person name="Pagani I."/>
            <person name="Woyke T."/>
            <person name="Arkin A.P."/>
            <person name="Dehal P."/>
            <person name="Chivian D."/>
            <person name="Criddle C.S."/>
            <person name="Wu W."/>
            <person name="Chakraborty R."/>
            <person name="Hazen T.C."/>
            <person name="Fields M.W."/>
        </authorList>
    </citation>
    <scope>NUCLEOTIDE SEQUENCE [LARGE SCALE GENOMIC DNA]</scope>
    <source>
        <strain evidence="5">FW-101-2B</strain>
    </source>
</reference>
<dbReference type="eggNOG" id="COG0438">
    <property type="taxonomic scope" value="Bacteria"/>
</dbReference>
<dbReference type="PANTHER" id="PTHR46401">
    <property type="entry name" value="GLYCOSYLTRANSFERASE WBBK-RELATED"/>
    <property type="match status" value="1"/>
</dbReference>
<dbReference type="AlphaFoldDB" id="G7QA72"/>
<feature type="domain" description="Glycosyltransferase subfamily 4-like N-terminal" evidence="3">
    <location>
        <begin position="19"/>
        <end position="185"/>
    </location>
</feature>
<dbReference type="GO" id="GO:0009103">
    <property type="term" value="P:lipopolysaccharide biosynthetic process"/>
    <property type="evidence" value="ECO:0007669"/>
    <property type="project" value="TreeGrafter"/>
</dbReference>